<evidence type="ECO:0000313" key="1">
    <source>
        <dbReference type="EMBL" id="RON05298.1"/>
    </source>
</evidence>
<dbReference type="EMBL" id="MOBJ01000016">
    <property type="protein sequence ID" value="RON05298.1"/>
    <property type="molecule type" value="Genomic_DNA"/>
</dbReference>
<dbReference type="OrthoDB" id="7031990at2"/>
<proteinExistence type="predicted"/>
<dbReference type="AlphaFoldDB" id="A0A423H0P3"/>
<evidence type="ECO:0000313" key="2">
    <source>
        <dbReference type="Proteomes" id="UP000286071"/>
    </source>
</evidence>
<comment type="caution">
    <text evidence="1">The sequence shown here is derived from an EMBL/GenBank/DDBJ whole genome shotgun (WGS) entry which is preliminary data.</text>
</comment>
<gene>
    <name evidence="1" type="ORF">BK659_22045</name>
</gene>
<organism evidence="1 2">
    <name type="scientific">Pseudomonas brassicacearum</name>
    <dbReference type="NCBI Taxonomy" id="930166"/>
    <lineage>
        <taxon>Bacteria</taxon>
        <taxon>Pseudomonadati</taxon>
        <taxon>Pseudomonadota</taxon>
        <taxon>Gammaproteobacteria</taxon>
        <taxon>Pseudomonadales</taxon>
        <taxon>Pseudomonadaceae</taxon>
        <taxon>Pseudomonas</taxon>
    </lineage>
</organism>
<dbReference type="Proteomes" id="UP000286071">
    <property type="component" value="Unassembled WGS sequence"/>
</dbReference>
<dbReference type="RefSeq" id="WP_103319461.1">
    <property type="nucleotide sequence ID" value="NZ_MOBJ01000016.1"/>
</dbReference>
<reference evidence="1 2" key="1">
    <citation type="submission" date="2016-10" db="EMBL/GenBank/DDBJ databases">
        <title>Comparative genome analysis of multiple Pseudomonas spp. focuses on biocontrol and plant growth promoting traits.</title>
        <authorList>
            <person name="Tao X.-Y."/>
            <person name="Taylor C.G."/>
        </authorList>
    </citation>
    <scope>NUCLEOTIDE SEQUENCE [LARGE SCALE GENOMIC DNA]</scope>
    <source>
        <strain evidence="1 2">48H11</strain>
    </source>
</reference>
<protein>
    <submittedName>
        <fullName evidence="1">Uncharacterized protein</fullName>
    </submittedName>
</protein>
<accession>A0A423H0P3</accession>
<name>A0A423H0P3_9PSED</name>
<sequence length="166" mass="17555">MKAEGTFQYMTPHGIVFNVSQITLTDSERGRLRELHFGEAKSAHYQVNSKVVEVYDKMQAKNLPCVMMIGISKPLTRQQADALDTQRTKLANLAASAFGGTAGTVGGLAGPVGSFAAGTVVTAGVRSYVNDTLPTYHAGDVIVSIQAQVNGGIGPQRSSESLIIKT</sequence>